<evidence type="ECO:0000259" key="14">
    <source>
        <dbReference type="Pfam" id="PF22614"/>
    </source>
</evidence>
<evidence type="ECO:0000256" key="8">
    <source>
        <dbReference type="ARBA" id="ARBA00023065"/>
    </source>
</evidence>
<feature type="transmembrane region" description="Helical" evidence="11">
    <location>
        <begin position="300"/>
        <end position="321"/>
    </location>
</feature>
<feature type="domain" description="Ion transport" evidence="12">
    <location>
        <begin position="67"/>
        <end position="316"/>
    </location>
</feature>
<organism evidence="16 17">
    <name type="scientific">Aphanomyces stellatus</name>
    <dbReference type="NCBI Taxonomy" id="120398"/>
    <lineage>
        <taxon>Eukaryota</taxon>
        <taxon>Sar</taxon>
        <taxon>Stramenopiles</taxon>
        <taxon>Oomycota</taxon>
        <taxon>Saprolegniomycetes</taxon>
        <taxon>Saprolegniales</taxon>
        <taxon>Verrucalvaceae</taxon>
        <taxon>Aphanomyces</taxon>
    </lineage>
</organism>
<keyword evidence="9 11" id="KW-0472">Membrane</keyword>
<keyword evidence="5" id="KW-0631">Potassium channel</keyword>
<dbReference type="AlphaFoldDB" id="A0A485LKH7"/>
<dbReference type="InterPro" id="IPR027359">
    <property type="entry name" value="Volt_channel_dom_sf"/>
</dbReference>
<feature type="transmembrane region" description="Helical" evidence="11">
    <location>
        <begin position="191"/>
        <end position="209"/>
    </location>
</feature>
<evidence type="ECO:0000256" key="1">
    <source>
        <dbReference type="ARBA" id="ARBA00004141"/>
    </source>
</evidence>
<feature type="transmembrane region" description="Helical" evidence="11">
    <location>
        <begin position="93"/>
        <end position="111"/>
    </location>
</feature>
<dbReference type="PANTHER" id="PTHR10027">
    <property type="entry name" value="CALCIUM-ACTIVATED POTASSIUM CHANNEL ALPHA CHAIN"/>
    <property type="match status" value="1"/>
</dbReference>
<evidence type="ECO:0000256" key="3">
    <source>
        <dbReference type="ARBA" id="ARBA00022538"/>
    </source>
</evidence>
<keyword evidence="10" id="KW-0407">Ion channel</keyword>
<name>A0A485LKH7_9STRA</name>
<evidence type="ECO:0000259" key="12">
    <source>
        <dbReference type="Pfam" id="PF00520"/>
    </source>
</evidence>
<dbReference type="InterPro" id="IPR003929">
    <property type="entry name" value="K_chnl_BK_asu"/>
</dbReference>
<dbReference type="Pfam" id="PF00520">
    <property type="entry name" value="Ion_trans"/>
    <property type="match status" value="1"/>
</dbReference>
<dbReference type="OrthoDB" id="10035564at2759"/>
<keyword evidence="7 11" id="KW-1133">Transmembrane helix</keyword>
<dbReference type="EMBL" id="CAADRA010007041">
    <property type="protein sequence ID" value="VFT98710.1"/>
    <property type="molecule type" value="Genomic_DNA"/>
</dbReference>
<evidence type="ECO:0000256" key="11">
    <source>
        <dbReference type="SAM" id="Phobius"/>
    </source>
</evidence>
<feature type="transmembrane region" description="Helical" evidence="11">
    <location>
        <begin position="62"/>
        <end position="81"/>
    </location>
</feature>
<feature type="transmembrane region" description="Helical" evidence="11">
    <location>
        <begin position="273"/>
        <end position="293"/>
    </location>
</feature>
<evidence type="ECO:0000256" key="5">
    <source>
        <dbReference type="ARBA" id="ARBA00022826"/>
    </source>
</evidence>
<dbReference type="SUPFAM" id="SSF81324">
    <property type="entry name" value="Voltage-gated potassium channels"/>
    <property type="match status" value="1"/>
</dbReference>
<dbReference type="InterPro" id="IPR047871">
    <property type="entry name" value="K_chnl_Slo-like"/>
</dbReference>
<reference evidence="16 17" key="1">
    <citation type="submission" date="2019-03" db="EMBL/GenBank/DDBJ databases">
        <authorList>
            <person name="Gaulin E."/>
            <person name="Dumas B."/>
        </authorList>
    </citation>
    <scope>NUCLEOTIDE SEQUENCE [LARGE SCALE GENOMIC DNA]</scope>
    <source>
        <strain evidence="16">CBS 568.67</strain>
    </source>
</reference>
<dbReference type="InterPro" id="IPR005821">
    <property type="entry name" value="Ion_trans_dom"/>
</dbReference>
<keyword evidence="4 11" id="KW-0812">Transmembrane</keyword>
<evidence type="ECO:0000256" key="2">
    <source>
        <dbReference type="ARBA" id="ARBA00022448"/>
    </source>
</evidence>
<sequence length="988" mass="111605">MLQESKRRYGKTFRAGSSTAIYKVDERVDPRLRTTWFLPRAPDEPIRSWVARNLELSPACRAMDAAMVVLSFVMVEFFLYTNWKAYSIDLDPNIQTASNVIGVLFTLDYIVRLYAAPLRKEHATSLFAMVDFIGVASAWIEILVDKLTMATLKTDTSGRQFLSMLQVMKSLRILRAYRLLRFTSSMVQRQILATVLTIVCIMIAVAGALQNLELCPANCPDICIPLYRNDTTACNDVTIEFPDHPEVPCQKFINYTLYPLGNVKVTNCCLCQVYGFLDWIYFVVVTMSTLGYGDISPKTLAGRLGTAILIMMAFVVVPIQVNKLVSTISQHSRYNKAYTGRNDTHGVITAHHLDTDMLHTFLRQFFHPENRNWNERMIILYPQEPSAEITKMIHMYEPRVTYIVGSAMQEPDLKRAAVPNSAVCYVLTAVSDNTDRADQMSSILTTAFRALNKSVPIFTQVIRSTSVSYCTISGANNVVCVQKLKMSILALSCGIKGLTTLLSNLVTTFSPPTRPFREPWCAAYVNGAINKVFRIAIPRSFSGLTYHELVMFLYNNLQIITIAMETPDGIQLNPMEFKLGQTADPKTCCTVYIIAPDLQIVDRIAEYQLEQIRVFRQTLRKMERARDDAAGYDKPKTPKKSRRHKKLTLGGHLYRPVNLSSLASGTKSVYELFIDKVLPPVLEKHIVIIGLPFALQDLLEPLRNKSDHRAVVILSPTPLSEADFEGLDHVEQTYFVRGSPLSSFDLQRVHITSAASVIVLATIGNKREFYDENMVDADAITCVRFILEACSLRHKRAPNLVVELVKHTNVRFLSMLVKTVSRKERRLTDHMAASSAHLDMDDDEVEEMGLPDDEDNQELIYICQPAFASGRVCVNGMIEALMSECYQMPNLPVIIEALLHGQETDVEKLQLFQIPCPKALANKAFGECFRKLLRLNYICIGCWHAEQFIATQNKRIPAFVHMNPTTDSKIDERDLLYVIGKPTNKIEL</sequence>
<keyword evidence="2" id="KW-0813">Transport</keyword>
<keyword evidence="6" id="KW-0630">Potassium</keyword>
<proteinExistence type="predicted"/>
<feature type="domain" description="RCK N-terminal" evidence="14">
    <location>
        <begin position="682"/>
        <end position="787"/>
    </location>
</feature>
<evidence type="ECO:0000313" key="17">
    <source>
        <dbReference type="Proteomes" id="UP000332933"/>
    </source>
</evidence>
<dbReference type="Pfam" id="PF22614">
    <property type="entry name" value="Slo-like_RCK"/>
    <property type="match status" value="2"/>
</dbReference>
<dbReference type="Gene3D" id="1.10.287.70">
    <property type="match status" value="1"/>
</dbReference>
<evidence type="ECO:0000256" key="7">
    <source>
        <dbReference type="ARBA" id="ARBA00022989"/>
    </source>
</evidence>
<gene>
    <name evidence="16" type="primary">Aste57867_22042</name>
    <name evidence="15" type="ORF">As57867_021973</name>
    <name evidence="16" type="ORF">ASTE57867_22042</name>
</gene>
<keyword evidence="3" id="KW-0633">Potassium transport</keyword>
<evidence type="ECO:0000313" key="15">
    <source>
        <dbReference type="EMBL" id="KAF0686077.1"/>
    </source>
</evidence>
<evidence type="ECO:0000313" key="16">
    <source>
        <dbReference type="EMBL" id="VFT98710.1"/>
    </source>
</evidence>
<evidence type="ECO:0000256" key="6">
    <source>
        <dbReference type="ARBA" id="ARBA00022958"/>
    </source>
</evidence>
<evidence type="ECO:0000259" key="13">
    <source>
        <dbReference type="Pfam" id="PF03493"/>
    </source>
</evidence>
<keyword evidence="8" id="KW-0406">Ion transport</keyword>
<keyword evidence="17" id="KW-1185">Reference proteome</keyword>
<protein>
    <submittedName>
        <fullName evidence="16">Aste57867_22042 protein</fullName>
    </submittedName>
</protein>
<evidence type="ECO:0000256" key="4">
    <source>
        <dbReference type="ARBA" id="ARBA00022692"/>
    </source>
</evidence>
<dbReference type="EMBL" id="VJMH01007015">
    <property type="protein sequence ID" value="KAF0686077.1"/>
    <property type="molecule type" value="Genomic_DNA"/>
</dbReference>
<dbReference type="Gene3D" id="3.40.50.720">
    <property type="entry name" value="NAD(P)-binding Rossmann-like Domain"/>
    <property type="match status" value="2"/>
</dbReference>
<dbReference type="InterPro" id="IPR003148">
    <property type="entry name" value="RCK_N"/>
</dbReference>
<feature type="domain" description="RCK N-terminal" evidence="14">
    <location>
        <begin position="344"/>
        <end position="459"/>
    </location>
</feature>
<dbReference type="Proteomes" id="UP000332933">
    <property type="component" value="Unassembled WGS sequence"/>
</dbReference>
<comment type="subcellular location">
    <subcellularLocation>
        <location evidence="1">Membrane</location>
        <topology evidence="1">Multi-pass membrane protein</topology>
    </subcellularLocation>
</comment>
<dbReference type="GO" id="GO:0016020">
    <property type="term" value="C:membrane"/>
    <property type="evidence" value="ECO:0007669"/>
    <property type="project" value="UniProtKB-SubCell"/>
</dbReference>
<evidence type="ECO:0000256" key="9">
    <source>
        <dbReference type="ARBA" id="ARBA00023136"/>
    </source>
</evidence>
<accession>A0A485LKH7</accession>
<evidence type="ECO:0000256" key="10">
    <source>
        <dbReference type="ARBA" id="ARBA00023303"/>
    </source>
</evidence>
<dbReference type="Gene3D" id="1.20.120.350">
    <property type="entry name" value="Voltage-gated potassium channels. Chain C"/>
    <property type="match status" value="1"/>
</dbReference>
<reference evidence="15" key="2">
    <citation type="submission" date="2019-06" db="EMBL/GenBank/DDBJ databases">
        <title>Genomics analysis of Aphanomyces spp. identifies a new class of oomycete effector associated with host adaptation.</title>
        <authorList>
            <person name="Gaulin E."/>
        </authorList>
    </citation>
    <scope>NUCLEOTIDE SEQUENCE</scope>
    <source>
        <strain evidence="15">CBS 578.67</strain>
    </source>
</reference>
<dbReference type="GO" id="GO:0005267">
    <property type="term" value="F:potassium channel activity"/>
    <property type="evidence" value="ECO:0007669"/>
    <property type="project" value="UniProtKB-KW"/>
</dbReference>
<dbReference type="Pfam" id="PF03493">
    <property type="entry name" value="BK_channel_a"/>
    <property type="match status" value="1"/>
</dbReference>
<feature type="domain" description="Calcium-activated potassium channel BK alpha subunit" evidence="13">
    <location>
        <begin position="477"/>
        <end position="564"/>
    </location>
</feature>
<dbReference type="PANTHER" id="PTHR10027:SF10">
    <property type="entry name" value="SLOWPOKE 2, ISOFORM D"/>
    <property type="match status" value="1"/>
</dbReference>